<accession>A0A1W6YVS7</accession>
<dbReference type="EMBL" id="CP021109">
    <property type="protein sequence ID" value="ARP85111.1"/>
    <property type="molecule type" value="Genomic_DNA"/>
</dbReference>
<protein>
    <submittedName>
        <fullName evidence="1">Uncharacterized protein</fullName>
    </submittedName>
</protein>
<sequence>MLGTELSGRSIGTVRVMISPGYRPDPTMSSSIAPSWMSSQVWAGIDMTFPHEALRRRHDMLEQPYATVPIAPNVLAHQIAGNIV</sequence>
<reference evidence="1 2" key="1">
    <citation type="submission" date="2017-05" db="EMBL/GenBank/DDBJ databases">
        <title>Complete and WGS of Bordetella genogroups.</title>
        <authorList>
            <person name="Spilker T."/>
            <person name="LiPuma J."/>
        </authorList>
    </citation>
    <scope>NUCLEOTIDE SEQUENCE [LARGE SCALE GENOMIC DNA]</scope>
    <source>
        <strain evidence="1 2">AU17164</strain>
    </source>
</reference>
<proteinExistence type="predicted"/>
<evidence type="ECO:0000313" key="1">
    <source>
        <dbReference type="EMBL" id="ARP85111.1"/>
    </source>
</evidence>
<gene>
    <name evidence="1" type="ORF">CAL13_01925</name>
</gene>
<keyword evidence="2" id="KW-1185">Reference proteome</keyword>
<dbReference type="Proteomes" id="UP000194139">
    <property type="component" value="Chromosome"/>
</dbReference>
<evidence type="ECO:0000313" key="2">
    <source>
        <dbReference type="Proteomes" id="UP000194139"/>
    </source>
</evidence>
<organism evidence="1 2">
    <name type="scientific">Bordetella genomosp. 9</name>
    <dbReference type="NCBI Taxonomy" id="1416803"/>
    <lineage>
        <taxon>Bacteria</taxon>
        <taxon>Pseudomonadati</taxon>
        <taxon>Pseudomonadota</taxon>
        <taxon>Betaproteobacteria</taxon>
        <taxon>Burkholderiales</taxon>
        <taxon>Alcaligenaceae</taxon>
        <taxon>Bordetella</taxon>
    </lineage>
</organism>
<dbReference type="AlphaFoldDB" id="A0A1W6YVS7"/>
<name>A0A1W6YVS7_9BORD</name>